<dbReference type="EMBL" id="CAMKVN010017131">
    <property type="protein sequence ID" value="CAI2197806.1"/>
    <property type="molecule type" value="Genomic_DNA"/>
</dbReference>
<keyword evidence="2" id="KW-1185">Reference proteome</keyword>
<dbReference type="OrthoDB" id="10623034at2759"/>
<accession>A0A9W4WZW5</accession>
<evidence type="ECO:0000313" key="2">
    <source>
        <dbReference type="Proteomes" id="UP001153678"/>
    </source>
</evidence>
<proteinExistence type="predicted"/>
<reference evidence="1" key="1">
    <citation type="submission" date="2022-08" db="EMBL/GenBank/DDBJ databases">
        <authorList>
            <person name="Kallberg Y."/>
            <person name="Tangrot J."/>
            <person name="Rosling A."/>
        </authorList>
    </citation>
    <scope>NUCLEOTIDE SEQUENCE</scope>
    <source>
        <strain evidence="1">Wild A</strain>
    </source>
</reference>
<protein>
    <submittedName>
        <fullName evidence="1">14965_t:CDS:1</fullName>
    </submittedName>
</protein>
<evidence type="ECO:0000313" key="1">
    <source>
        <dbReference type="EMBL" id="CAI2197806.1"/>
    </source>
</evidence>
<name>A0A9W4WZW5_9GLOM</name>
<feature type="non-terminal residue" evidence="1">
    <location>
        <position position="93"/>
    </location>
</feature>
<dbReference type="Proteomes" id="UP001153678">
    <property type="component" value="Unassembled WGS sequence"/>
</dbReference>
<comment type="caution">
    <text evidence="1">The sequence shown here is derived from an EMBL/GenBank/DDBJ whole genome shotgun (WGS) entry which is preliminary data.</text>
</comment>
<organism evidence="1 2">
    <name type="scientific">Funneliformis geosporum</name>
    <dbReference type="NCBI Taxonomy" id="1117311"/>
    <lineage>
        <taxon>Eukaryota</taxon>
        <taxon>Fungi</taxon>
        <taxon>Fungi incertae sedis</taxon>
        <taxon>Mucoromycota</taxon>
        <taxon>Glomeromycotina</taxon>
        <taxon>Glomeromycetes</taxon>
        <taxon>Glomerales</taxon>
        <taxon>Glomeraceae</taxon>
        <taxon>Funneliformis</taxon>
    </lineage>
</organism>
<sequence length="93" mass="10571">LCLCESTTMYWSRNIEETKCFRTKTLTLEMSKVSSKLEICANQALVNICKSCLNKYDYSKENLKENTIVIDLTSKIPSAVITNEIILPSKKDS</sequence>
<gene>
    <name evidence="1" type="ORF">FWILDA_LOCUS18259</name>
</gene>
<dbReference type="AlphaFoldDB" id="A0A9W4WZW5"/>
<feature type="non-terminal residue" evidence="1">
    <location>
        <position position="1"/>
    </location>
</feature>